<dbReference type="InterPro" id="IPR003736">
    <property type="entry name" value="PAAI_dom"/>
</dbReference>
<dbReference type="Gene3D" id="3.10.129.10">
    <property type="entry name" value="Hotdog Thioesterase"/>
    <property type="match status" value="1"/>
</dbReference>
<dbReference type="AlphaFoldDB" id="A0A076YJU9"/>
<dbReference type="PANTHER" id="PTHR42856">
    <property type="entry name" value="ACYL-COENZYME A THIOESTERASE PAAI"/>
    <property type="match status" value="1"/>
</dbReference>
<sequence length="155" mass="16807">MSDRTAERLSPQALAERCAQAMWDDDLASQGLDMELVEIRPGFARLTMPVRGDMVNGHDNCHGGFIFTLADSAFAFACNYTNQVTVAQGASIDFLAPAKRGEVLTATAEECSRGGRTGVYDIRVENQDGRAIALFRGKSYQTKAQLVPGLEVSDD</sequence>
<protein>
    <submittedName>
        <fullName evidence="4">Putative phenylacetic acid degradation protein</fullName>
    </submittedName>
</protein>
<dbReference type="InterPro" id="IPR029069">
    <property type="entry name" value="HotDog_dom_sf"/>
</dbReference>
<proteinExistence type="inferred from homology"/>
<dbReference type="PANTHER" id="PTHR42856:SF1">
    <property type="entry name" value="ACYL-COENZYME A THIOESTERASE PAAI"/>
    <property type="match status" value="1"/>
</dbReference>
<evidence type="ECO:0000256" key="1">
    <source>
        <dbReference type="ARBA" id="ARBA00008324"/>
    </source>
</evidence>
<dbReference type="GO" id="GO:0016289">
    <property type="term" value="F:acyl-CoA hydrolase activity"/>
    <property type="evidence" value="ECO:0007669"/>
    <property type="project" value="TreeGrafter"/>
</dbReference>
<accession>A0A076YJU9</accession>
<evidence type="ECO:0000256" key="2">
    <source>
        <dbReference type="ARBA" id="ARBA00022801"/>
    </source>
</evidence>
<dbReference type="NCBIfam" id="TIGR00369">
    <property type="entry name" value="unchar_dom_1"/>
    <property type="match status" value="1"/>
</dbReference>
<feature type="domain" description="Thioesterase" evidence="3">
    <location>
        <begin position="60"/>
        <end position="132"/>
    </location>
</feature>
<name>A0A076YJU9_9GAMM</name>
<evidence type="ECO:0000259" key="3">
    <source>
        <dbReference type="Pfam" id="PF03061"/>
    </source>
</evidence>
<dbReference type="SUPFAM" id="SSF54637">
    <property type="entry name" value="Thioesterase/thiol ester dehydrase-isomerase"/>
    <property type="match status" value="1"/>
</dbReference>
<dbReference type="CDD" id="cd03443">
    <property type="entry name" value="PaaI_thioesterase"/>
    <property type="match status" value="1"/>
</dbReference>
<dbReference type="EMBL" id="KJ829500">
    <property type="protein sequence ID" value="AIK66554.1"/>
    <property type="molecule type" value="Genomic_DNA"/>
</dbReference>
<dbReference type="FunFam" id="3.10.129.10:FF:000022">
    <property type="entry name" value="Phenylacetic acid degradation protein"/>
    <property type="match status" value="1"/>
</dbReference>
<evidence type="ECO:0000313" key="4">
    <source>
        <dbReference type="EMBL" id="AIK66554.1"/>
    </source>
</evidence>
<dbReference type="NCBIfam" id="TIGR02286">
    <property type="entry name" value="PaaD"/>
    <property type="match status" value="1"/>
</dbReference>
<dbReference type="Pfam" id="PF03061">
    <property type="entry name" value="4HBT"/>
    <property type="match status" value="1"/>
</dbReference>
<reference evidence="4" key="1">
    <citation type="submission" date="2014-04" db="EMBL/GenBank/DDBJ databases">
        <title>Isolation and characterization of a novel Arhodomonas sp. strain Seminole and its Genetic Potential to Degrade Hydrocarbons at high salinity.</title>
        <authorList>
            <person name="Dalvi S."/>
            <person name="Nicholson C.A."/>
            <person name="Najar F.Z."/>
            <person name="Roe B.A."/>
            <person name="Canaan P."/>
            <person name="Hartson S.D."/>
            <person name="Fathepure B.Z."/>
        </authorList>
    </citation>
    <scope>NUCLEOTIDE SEQUENCE</scope>
    <source>
        <strain evidence="4">Seminole</strain>
    </source>
</reference>
<dbReference type="InterPro" id="IPR011973">
    <property type="entry name" value="PaaD"/>
</dbReference>
<organism evidence="4">
    <name type="scientific">Arhodomonas sp. Seminole</name>
    <dbReference type="NCBI Taxonomy" id="1204713"/>
    <lineage>
        <taxon>Bacteria</taxon>
        <taxon>Pseudomonadati</taxon>
        <taxon>Pseudomonadota</taxon>
        <taxon>Gammaproteobacteria</taxon>
        <taxon>Chromatiales</taxon>
        <taxon>Ectothiorhodospiraceae</taxon>
        <taxon>Arhodomonas</taxon>
    </lineage>
</organism>
<dbReference type="InterPro" id="IPR006683">
    <property type="entry name" value="Thioestr_dom"/>
</dbReference>
<comment type="similarity">
    <text evidence="1">Belongs to the thioesterase PaaI family.</text>
</comment>
<dbReference type="InterPro" id="IPR052723">
    <property type="entry name" value="Acyl-CoA_thioesterase_PaaI"/>
</dbReference>
<keyword evidence="2" id="KW-0378">Hydrolase</keyword>